<dbReference type="AlphaFoldDB" id="R0MEH0"/>
<gene>
    <name evidence="1" type="ORF">NBO_423g0004</name>
</gene>
<name>R0MEH0_NOSB1</name>
<evidence type="ECO:0000313" key="2">
    <source>
        <dbReference type="Proteomes" id="UP000016927"/>
    </source>
</evidence>
<organism evidence="1 2">
    <name type="scientific">Nosema bombycis (strain CQ1 / CVCC 102059)</name>
    <name type="common">Microsporidian parasite</name>
    <name type="synonym">Pebrine of silkworm</name>
    <dbReference type="NCBI Taxonomy" id="578461"/>
    <lineage>
        <taxon>Eukaryota</taxon>
        <taxon>Fungi</taxon>
        <taxon>Fungi incertae sedis</taxon>
        <taxon>Microsporidia</taxon>
        <taxon>Nosematidae</taxon>
        <taxon>Nosema</taxon>
    </lineage>
</organism>
<proteinExistence type="predicted"/>
<reference evidence="1 2" key="1">
    <citation type="journal article" date="2013" name="BMC Genomics">
        <title>Comparative genomics of parasitic silkworm microsporidia reveal an association between genome expansion and host adaptation.</title>
        <authorList>
            <person name="Pan G."/>
            <person name="Xu J."/>
            <person name="Li T."/>
            <person name="Xia Q."/>
            <person name="Liu S.L."/>
            <person name="Zhang G."/>
            <person name="Li S."/>
            <person name="Li C."/>
            <person name="Liu H."/>
            <person name="Yang L."/>
            <person name="Liu T."/>
            <person name="Zhang X."/>
            <person name="Wu Z."/>
            <person name="Fan W."/>
            <person name="Dang X."/>
            <person name="Xiang H."/>
            <person name="Tao M."/>
            <person name="Li Y."/>
            <person name="Hu J."/>
            <person name="Li Z."/>
            <person name="Lin L."/>
            <person name="Luo J."/>
            <person name="Geng L."/>
            <person name="Wang L."/>
            <person name="Long M."/>
            <person name="Wan Y."/>
            <person name="He N."/>
            <person name="Zhang Z."/>
            <person name="Lu C."/>
            <person name="Keeling P.J."/>
            <person name="Wang J."/>
            <person name="Xiang Z."/>
            <person name="Zhou Z."/>
        </authorList>
    </citation>
    <scope>NUCLEOTIDE SEQUENCE [LARGE SCALE GENOMIC DNA]</scope>
    <source>
        <strain evidence="2">CQ1 / CVCC 102059</strain>
    </source>
</reference>
<evidence type="ECO:0000313" key="1">
    <source>
        <dbReference type="EMBL" id="EOB12500.1"/>
    </source>
</evidence>
<keyword evidence="2" id="KW-1185">Reference proteome</keyword>
<dbReference type="EMBL" id="KB909331">
    <property type="protein sequence ID" value="EOB12500.1"/>
    <property type="molecule type" value="Genomic_DNA"/>
</dbReference>
<dbReference type="HOGENOM" id="CLU_855542_0_0_1"/>
<dbReference type="Proteomes" id="UP000016927">
    <property type="component" value="Unassembled WGS sequence"/>
</dbReference>
<dbReference type="OrthoDB" id="2190870at2759"/>
<sequence length="325" mass="38546">MEWQIERQSFRNITPSLSRNSQLKKKILYVKRIKNLDNTNIQTLISELQAENMEQFYTEIISTVLSIKPCNTDEIKNIIRVLSVYIKDLKFVSLLFSTINKHILESLKSVDRYWYSILFIELKTILDPNFDSLFYLKEFYTKAILEVKILLLEYLLEFHDTNEAKGMCQKESRVICKYFVKVDSDISERMEIACSKLGIQFNKEDKTENDFKAIVVPLENEFDWYVNRNDKIEQYNDGLTIKEIILFIKSYHNDALKIDSVCRALKQAENLKLIPIIWTKLKNNICYYPVLARIIKNLGSLGRKFVKELLEDFQNHKTRRNYNSK</sequence>
<dbReference type="Gene3D" id="1.25.40.180">
    <property type="match status" value="1"/>
</dbReference>
<protein>
    <submittedName>
        <fullName evidence="1">Uncharacterized protein</fullName>
    </submittedName>
</protein>
<accession>R0MEH0</accession>
<dbReference type="VEuPathDB" id="MicrosporidiaDB:NBO_423g0004"/>